<dbReference type="CDD" id="cd14798">
    <property type="entry name" value="RX-CC_like"/>
    <property type="match status" value="1"/>
</dbReference>
<dbReference type="GO" id="GO:0043531">
    <property type="term" value="F:ADP binding"/>
    <property type="evidence" value="ECO:0007669"/>
    <property type="project" value="InterPro"/>
</dbReference>
<dbReference type="InterPro" id="IPR032675">
    <property type="entry name" value="LRR_dom_sf"/>
</dbReference>
<reference evidence="10 11" key="1">
    <citation type="submission" date="2020-08" db="EMBL/GenBank/DDBJ databases">
        <title>Plant Genome Project.</title>
        <authorList>
            <person name="Zhang R.-G."/>
        </authorList>
    </citation>
    <scope>NUCLEOTIDE SEQUENCE [LARGE SCALE GENOMIC DNA]</scope>
    <source>
        <tissue evidence="10">Rhizome</tissue>
    </source>
</reference>
<dbReference type="Gene3D" id="1.10.8.430">
    <property type="entry name" value="Helical domain of apoptotic protease-activating factors"/>
    <property type="match status" value="1"/>
</dbReference>
<dbReference type="Proteomes" id="UP000734854">
    <property type="component" value="Unassembled WGS sequence"/>
</dbReference>
<gene>
    <name evidence="10" type="ORF">ZIOFF_014308</name>
</gene>
<evidence type="ECO:0008006" key="12">
    <source>
        <dbReference type="Google" id="ProtNLM"/>
    </source>
</evidence>
<keyword evidence="4" id="KW-0547">Nucleotide-binding</keyword>
<organism evidence="10 11">
    <name type="scientific">Zingiber officinale</name>
    <name type="common">Ginger</name>
    <name type="synonym">Amomum zingiber</name>
    <dbReference type="NCBI Taxonomy" id="94328"/>
    <lineage>
        <taxon>Eukaryota</taxon>
        <taxon>Viridiplantae</taxon>
        <taxon>Streptophyta</taxon>
        <taxon>Embryophyta</taxon>
        <taxon>Tracheophyta</taxon>
        <taxon>Spermatophyta</taxon>
        <taxon>Magnoliopsida</taxon>
        <taxon>Liliopsida</taxon>
        <taxon>Zingiberales</taxon>
        <taxon>Zingiberaceae</taxon>
        <taxon>Zingiber</taxon>
    </lineage>
</organism>
<dbReference type="SUPFAM" id="SSF52540">
    <property type="entry name" value="P-loop containing nucleoside triphosphate hydrolases"/>
    <property type="match status" value="1"/>
</dbReference>
<dbReference type="Pfam" id="PF23559">
    <property type="entry name" value="WHD_DRP"/>
    <property type="match status" value="1"/>
</dbReference>
<evidence type="ECO:0000256" key="5">
    <source>
        <dbReference type="ARBA" id="ARBA00022821"/>
    </source>
</evidence>
<feature type="domain" description="NB-ARC" evidence="6">
    <location>
        <begin position="193"/>
        <end position="369"/>
    </location>
</feature>
<evidence type="ECO:0000256" key="2">
    <source>
        <dbReference type="ARBA" id="ARBA00022614"/>
    </source>
</evidence>
<dbReference type="FunFam" id="1.10.10.10:FF:000322">
    <property type="entry name" value="Probable disease resistance protein At1g63360"/>
    <property type="match status" value="1"/>
</dbReference>
<keyword evidence="11" id="KW-1185">Reference proteome</keyword>
<dbReference type="Pfam" id="PF00931">
    <property type="entry name" value="NB-ARC"/>
    <property type="match status" value="1"/>
</dbReference>
<dbReference type="Gene3D" id="3.80.10.10">
    <property type="entry name" value="Ribonuclease Inhibitor"/>
    <property type="match status" value="1"/>
</dbReference>
<keyword evidence="2" id="KW-0433">Leucine-rich repeat</keyword>
<evidence type="ECO:0000259" key="8">
    <source>
        <dbReference type="Pfam" id="PF23559"/>
    </source>
</evidence>
<feature type="domain" description="Disease resistance protein winged helix" evidence="8">
    <location>
        <begin position="457"/>
        <end position="527"/>
    </location>
</feature>
<proteinExistence type="inferred from homology"/>
<dbReference type="InterPro" id="IPR027417">
    <property type="entry name" value="P-loop_NTPase"/>
</dbReference>
<evidence type="ECO:0000256" key="3">
    <source>
        <dbReference type="ARBA" id="ARBA00022737"/>
    </source>
</evidence>
<keyword evidence="5" id="KW-0611">Plant defense</keyword>
<evidence type="ECO:0000313" key="11">
    <source>
        <dbReference type="Proteomes" id="UP000734854"/>
    </source>
</evidence>
<dbReference type="InterPro" id="IPR038005">
    <property type="entry name" value="RX-like_CC"/>
</dbReference>
<comment type="caution">
    <text evidence="10">The sequence shown here is derived from an EMBL/GenBank/DDBJ whole genome shotgun (WGS) entry which is preliminary data.</text>
</comment>
<evidence type="ECO:0000259" key="9">
    <source>
        <dbReference type="Pfam" id="PF23598"/>
    </source>
</evidence>
<evidence type="ECO:0000259" key="6">
    <source>
        <dbReference type="Pfam" id="PF00931"/>
    </source>
</evidence>
<dbReference type="InterPro" id="IPR042197">
    <property type="entry name" value="Apaf_helical"/>
</dbReference>
<evidence type="ECO:0000259" key="7">
    <source>
        <dbReference type="Pfam" id="PF18052"/>
    </source>
</evidence>
<dbReference type="SUPFAM" id="SSF52058">
    <property type="entry name" value="L domain-like"/>
    <property type="match status" value="1"/>
</dbReference>
<dbReference type="FunFam" id="3.40.50.300:FF:001091">
    <property type="entry name" value="Probable disease resistance protein At1g61300"/>
    <property type="match status" value="1"/>
</dbReference>
<dbReference type="GO" id="GO:0002758">
    <property type="term" value="P:innate immune response-activating signaling pathway"/>
    <property type="evidence" value="ECO:0007669"/>
    <property type="project" value="UniProtKB-ARBA"/>
</dbReference>
<evidence type="ECO:0000256" key="1">
    <source>
        <dbReference type="ARBA" id="ARBA00008894"/>
    </source>
</evidence>
<evidence type="ECO:0000313" key="10">
    <source>
        <dbReference type="EMBL" id="KAG6524399.1"/>
    </source>
</evidence>
<dbReference type="InterPro" id="IPR041118">
    <property type="entry name" value="Rx_N"/>
</dbReference>
<evidence type="ECO:0000256" key="4">
    <source>
        <dbReference type="ARBA" id="ARBA00022741"/>
    </source>
</evidence>
<dbReference type="GO" id="GO:0009626">
    <property type="term" value="P:plant-type hypersensitive response"/>
    <property type="evidence" value="ECO:0007669"/>
    <property type="project" value="UniProtKB-ARBA"/>
</dbReference>
<dbReference type="Gene3D" id="1.10.10.10">
    <property type="entry name" value="Winged helix-like DNA-binding domain superfamily/Winged helix DNA-binding domain"/>
    <property type="match status" value="1"/>
</dbReference>
<dbReference type="Pfam" id="PF23598">
    <property type="entry name" value="LRR_14"/>
    <property type="match status" value="2"/>
</dbReference>
<name>A0A8J5LRL9_ZINOF</name>
<feature type="domain" description="Disease resistance R13L4/SHOC-2-like LRR" evidence="9">
    <location>
        <begin position="574"/>
        <end position="679"/>
    </location>
</feature>
<dbReference type="InterPro" id="IPR002182">
    <property type="entry name" value="NB-ARC"/>
</dbReference>
<accession>A0A8J5LRL9</accession>
<dbReference type="PRINTS" id="PR00364">
    <property type="entry name" value="DISEASERSIST"/>
</dbReference>
<dbReference type="GO" id="GO:0042742">
    <property type="term" value="P:defense response to bacterium"/>
    <property type="evidence" value="ECO:0007669"/>
    <property type="project" value="UniProtKB-ARBA"/>
</dbReference>
<dbReference type="InterPro" id="IPR036388">
    <property type="entry name" value="WH-like_DNA-bd_sf"/>
</dbReference>
<dbReference type="Pfam" id="PF18052">
    <property type="entry name" value="Rx_N"/>
    <property type="match status" value="1"/>
</dbReference>
<dbReference type="InterPro" id="IPR044974">
    <property type="entry name" value="Disease_R_plants"/>
</dbReference>
<keyword evidence="3" id="KW-0677">Repeat</keyword>
<dbReference type="InterPro" id="IPR055414">
    <property type="entry name" value="LRR_R13L4/SHOC2-like"/>
</dbReference>
<dbReference type="Gene3D" id="1.20.5.4130">
    <property type="match status" value="1"/>
</dbReference>
<feature type="domain" description="Disease resistance N-terminal" evidence="7">
    <location>
        <begin position="14"/>
        <end position="95"/>
    </location>
</feature>
<dbReference type="Gene3D" id="3.40.50.300">
    <property type="entry name" value="P-loop containing nucleotide triphosphate hydrolases"/>
    <property type="match status" value="1"/>
</dbReference>
<dbReference type="AlphaFoldDB" id="A0A8J5LRL9"/>
<comment type="similarity">
    <text evidence="1">Belongs to the disease resistance NB-LRR family.</text>
</comment>
<sequence>METTMAVKLVEFSLQSMVGKLEKMLEEEAVLLAGVEDDARCIVEELRSITSFLMAMSKRRNLDDQLQNWVREVRELAYDAEDSIDEFDCRLRSTPYNERGFKDFFNNLFNSIKLLKPRHDIALELKKLKVQVEEIRKRHVRYSHPNEATTSLDMADRYSDLRIIGHFVEKSQLVGINQSRDLIIRWVTDEKCPELTTISLVGFGGLGKTTLAKTVYDDPIIVGGHFQPRAWIAVSQNYNIKELLKNIIRKISIDEKQIRDVSGCQDTRLNTEQLLNMMDELQLVQTIRDHLHEKKYLLVFDDVWSTEAWESLSIALPSGKEGSRVIVTTRIEDVANTSCSGNRQFIFKVSPLSPELSWDLFCRKVFDAPDYSCPPKLKNVGREILQKCDGLPLAILTIGGLLASKRHNKLEEWKNFRNHFRSEIQTNKKLSKIDQILGLSYNDLPYDLKPCFLFLGIFPEDYEIGRKRLMRRWVAEGIVSGVGGFPAEKVAERCFNELVSRSLVQPSEFNDNGKVKSCRVHDMMLQVIISISNKVNFAVLLNEHTTNLPQHQKIRRLSWQGGSSGLSTNTDLSHLRSFTAFGSDGRDVPVPLKDYRKQRLLRAIDLEGSFNLSDRLHPNSFSKLFLLKYLSLRNNIRLRRLPDSIGDLQNLQCLDIRGTYIEELPNSIVKLQKLVYLLGGLIVHTFTRKEPNMYEEVPRYAYPDNSNHMYDKFTIDVYTSSVKLKFPKGIRELNGLRKLGMTYADDEQLLQEIGELVKLEKLAICFGEDDQVSGVLEGIRVLLSKLSGSLRSLTISHAKYGDLKRALDEVASPPLLLCKLQIHANLGGLPAWFASLKQVVKITLYFTRLQLQDLQVLRNLHTLVHLVLGYRSFDNAAENLVFDRGGFTHLKFLEIQSHGVIFEEAALQSLKILKMSYFAHGYSVDGIEHLRGLKEVHIYKSTLGIVKMVEDISRCHSNHPKCYSDADVSSKCSIM</sequence>
<protein>
    <recommendedName>
        <fullName evidence="12">Disease resistance protein RPM1-like</fullName>
    </recommendedName>
</protein>
<dbReference type="PANTHER" id="PTHR23155">
    <property type="entry name" value="DISEASE RESISTANCE PROTEIN RP"/>
    <property type="match status" value="1"/>
</dbReference>
<feature type="domain" description="Disease resistance R13L4/SHOC-2-like LRR" evidence="9">
    <location>
        <begin position="723"/>
        <end position="944"/>
    </location>
</feature>
<dbReference type="InterPro" id="IPR058922">
    <property type="entry name" value="WHD_DRP"/>
</dbReference>
<dbReference type="PANTHER" id="PTHR23155:SF1205">
    <property type="entry name" value="DISEASE RESISTANCE PROTEIN RPM1"/>
    <property type="match status" value="1"/>
</dbReference>
<dbReference type="EMBL" id="JACMSC010000004">
    <property type="protein sequence ID" value="KAG6524399.1"/>
    <property type="molecule type" value="Genomic_DNA"/>
</dbReference>